<gene>
    <name evidence="6" type="ORF">EJQ19_24630</name>
</gene>
<feature type="transmembrane region" description="Helical" evidence="5">
    <location>
        <begin position="39"/>
        <end position="60"/>
    </location>
</feature>
<dbReference type="Proteomes" id="UP000276128">
    <property type="component" value="Unassembled WGS sequence"/>
</dbReference>
<reference evidence="6 7" key="1">
    <citation type="submission" date="2018-12" db="EMBL/GenBank/DDBJ databases">
        <title>Bacillus ochoae sp. nov., Paenibacillus whitsoniae sp. nov., Paenibacillus spiritus sp. nov. Isolated from the Mars Exploration Rover during spacecraft assembly.</title>
        <authorList>
            <person name="Seuylemezian A."/>
            <person name="Vaishampayan P."/>
        </authorList>
    </citation>
    <scope>NUCLEOTIDE SEQUENCE [LARGE SCALE GENOMIC DNA]</scope>
    <source>
        <strain evidence="6 7">MER 54</strain>
    </source>
</reference>
<dbReference type="PANTHER" id="PTHR43483">
    <property type="entry name" value="MEMBRANE TRANSPORTER PROTEIN HI_0806-RELATED"/>
    <property type="match status" value="1"/>
</dbReference>
<accession>A0A3S0C7S1</accession>
<feature type="transmembrane region" description="Helical" evidence="5">
    <location>
        <begin position="72"/>
        <end position="93"/>
    </location>
</feature>
<evidence type="ECO:0000256" key="4">
    <source>
        <dbReference type="ARBA" id="ARBA00023136"/>
    </source>
</evidence>
<dbReference type="InterPro" id="IPR002781">
    <property type="entry name" value="TM_pro_TauE-like"/>
</dbReference>
<evidence type="ECO:0000256" key="5">
    <source>
        <dbReference type="RuleBase" id="RU363041"/>
    </source>
</evidence>
<evidence type="ECO:0000256" key="3">
    <source>
        <dbReference type="ARBA" id="ARBA00022989"/>
    </source>
</evidence>
<dbReference type="GO" id="GO:0005886">
    <property type="term" value="C:plasma membrane"/>
    <property type="evidence" value="ECO:0007669"/>
    <property type="project" value="UniProtKB-SubCell"/>
</dbReference>
<comment type="caution">
    <text evidence="6">The sequence shown here is derived from an EMBL/GenBank/DDBJ whole genome shotgun (WGS) entry which is preliminary data.</text>
</comment>
<sequence length="251" mass="25541">MTTVLAIMLVMLLVGLLLGFVGAGGSGFMIAVLTVGFGYPIHLAMGTAIAAMLFTSLTGFIGQLKQKNTDVLSGILVGVTGACSSWLGSGVAFAIPAGAMKWCTSGMLIVSGLALWLRMSYAAKHPADRPAPSALRSRLSAIGLGLLVGFLTGAFGIGSTPFIQLGLMLLVGLNMRTAAGTSMLVILPIAAAGAAGYYTAGSLDYKLLLTVLVGSMTGSYIGAQFTRSMPASVLKTGMIAIPMIGACLLLL</sequence>
<dbReference type="EMBL" id="RXHU01000082">
    <property type="protein sequence ID" value="RTE05423.1"/>
    <property type="molecule type" value="Genomic_DNA"/>
</dbReference>
<dbReference type="OrthoDB" id="5457526at2"/>
<protein>
    <recommendedName>
        <fullName evidence="5">Probable membrane transporter protein</fullName>
    </recommendedName>
</protein>
<evidence type="ECO:0000256" key="2">
    <source>
        <dbReference type="ARBA" id="ARBA00022692"/>
    </source>
</evidence>
<evidence type="ECO:0000313" key="7">
    <source>
        <dbReference type="Proteomes" id="UP000276128"/>
    </source>
</evidence>
<organism evidence="6 7">
    <name type="scientific">Paenibacillus whitsoniae</name>
    <dbReference type="NCBI Taxonomy" id="2496558"/>
    <lineage>
        <taxon>Bacteria</taxon>
        <taxon>Bacillati</taxon>
        <taxon>Bacillota</taxon>
        <taxon>Bacilli</taxon>
        <taxon>Bacillales</taxon>
        <taxon>Paenibacillaceae</taxon>
        <taxon>Paenibacillus</taxon>
    </lineage>
</organism>
<keyword evidence="5" id="KW-1003">Cell membrane</keyword>
<keyword evidence="7" id="KW-1185">Reference proteome</keyword>
<dbReference type="Pfam" id="PF01925">
    <property type="entry name" value="TauE"/>
    <property type="match status" value="1"/>
</dbReference>
<keyword evidence="2 5" id="KW-0812">Transmembrane</keyword>
<keyword evidence="3 5" id="KW-1133">Transmembrane helix</keyword>
<comment type="subcellular location">
    <subcellularLocation>
        <location evidence="5">Cell membrane</location>
        <topology evidence="5">Multi-pass membrane protein</topology>
    </subcellularLocation>
    <subcellularLocation>
        <location evidence="1">Membrane</location>
        <topology evidence="1">Multi-pass membrane protein</topology>
    </subcellularLocation>
</comment>
<feature type="transmembrane region" description="Helical" evidence="5">
    <location>
        <begin position="232"/>
        <end position="250"/>
    </location>
</feature>
<proteinExistence type="inferred from homology"/>
<evidence type="ECO:0000256" key="1">
    <source>
        <dbReference type="ARBA" id="ARBA00004141"/>
    </source>
</evidence>
<feature type="transmembrane region" description="Helical" evidence="5">
    <location>
        <begin position="207"/>
        <end position="226"/>
    </location>
</feature>
<dbReference type="AlphaFoldDB" id="A0A3S0C7S1"/>
<dbReference type="RefSeq" id="WP_126143895.1">
    <property type="nucleotide sequence ID" value="NZ_RXHU01000082.1"/>
</dbReference>
<keyword evidence="4 5" id="KW-0472">Membrane</keyword>
<feature type="transmembrane region" description="Helical" evidence="5">
    <location>
        <begin position="178"/>
        <end position="200"/>
    </location>
</feature>
<feature type="transmembrane region" description="Helical" evidence="5">
    <location>
        <begin position="99"/>
        <end position="118"/>
    </location>
</feature>
<evidence type="ECO:0000313" key="6">
    <source>
        <dbReference type="EMBL" id="RTE05423.1"/>
    </source>
</evidence>
<name>A0A3S0C7S1_9BACL</name>
<dbReference type="PANTHER" id="PTHR43483:SF3">
    <property type="entry name" value="MEMBRANE TRANSPORTER PROTEIN HI_0806-RELATED"/>
    <property type="match status" value="1"/>
</dbReference>
<feature type="transmembrane region" description="Helical" evidence="5">
    <location>
        <begin position="139"/>
        <end position="158"/>
    </location>
</feature>
<comment type="similarity">
    <text evidence="5">Belongs to the 4-toluene sulfonate uptake permease (TSUP) (TC 2.A.102) family.</text>
</comment>